<gene>
    <name evidence="2" type="ORF">DIURU_003692</name>
</gene>
<dbReference type="Proteomes" id="UP000449547">
    <property type="component" value="Unassembled WGS sequence"/>
</dbReference>
<dbReference type="RefSeq" id="XP_034011529.1">
    <property type="nucleotide sequence ID" value="XM_034156482.1"/>
</dbReference>
<evidence type="ECO:0008006" key="4">
    <source>
        <dbReference type="Google" id="ProtNLM"/>
    </source>
</evidence>
<dbReference type="EMBL" id="SWFT01000107">
    <property type="protein sequence ID" value="KAA8900710.1"/>
    <property type="molecule type" value="Genomic_DNA"/>
</dbReference>
<name>A0A642UKF9_DIURU</name>
<sequence length="393" mass="46482">MTMEHPAKRSKTSNSYKLYQEQMARYKELMDRHQASIDRHEQMMARHHELLNQKQMCANCMSQLEPRSQRRRDTSLTLPVEIIARVLDFLPQHRVYPFLSLSKAIDRIAKRRLFRKVFVLEENSKPLLHDAIDELLHWSYLTEAQFLYLMEIEFEWPGKYVHIETCLWKDSLKGAIKKHLSPAEVVSYRCSIAYVTKASQLSTLSPHITRLLLEGPLTLEPMATKLVVDHLWIRKNVKGVHGCIDLSSVKQLTLGHALCDDDDNIYKLAAHLTNLEDLELREKNFEKSYFDRFPKIVKRVFLPYCYDDRYEYEKVTEPFQSSLEYIELSQKCEPLCYPQRHLSVAKSNTGLSIDYQKYPKLKLFVRRDAVFKVCRVLGEYYKCEQINEYKSDW</sequence>
<keyword evidence="3" id="KW-1185">Reference proteome</keyword>
<evidence type="ECO:0000256" key="1">
    <source>
        <dbReference type="SAM" id="Coils"/>
    </source>
</evidence>
<keyword evidence="1" id="KW-0175">Coiled coil</keyword>
<comment type="caution">
    <text evidence="2">The sequence shown here is derived from an EMBL/GenBank/DDBJ whole genome shotgun (WGS) entry which is preliminary data.</text>
</comment>
<evidence type="ECO:0000313" key="2">
    <source>
        <dbReference type="EMBL" id="KAA8900710.1"/>
    </source>
</evidence>
<protein>
    <recommendedName>
        <fullName evidence="4">F-box domain-containing protein</fullName>
    </recommendedName>
</protein>
<feature type="coiled-coil region" evidence="1">
    <location>
        <begin position="16"/>
        <end position="43"/>
    </location>
</feature>
<evidence type="ECO:0000313" key="3">
    <source>
        <dbReference type="Proteomes" id="UP000449547"/>
    </source>
</evidence>
<dbReference type="GeneID" id="54782343"/>
<dbReference type="AlphaFoldDB" id="A0A642UKF9"/>
<proteinExistence type="predicted"/>
<organism evidence="2 3">
    <name type="scientific">Diutina rugosa</name>
    <name type="common">Yeast</name>
    <name type="synonym">Candida rugosa</name>
    <dbReference type="NCBI Taxonomy" id="5481"/>
    <lineage>
        <taxon>Eukaryota</taxon>
        <taxon>Fungi</taxon>
        <taxon>Dikarya</taxon>
        <taxon>Ascomycota</taxon>
        <taxon>Saccharomycotina</taxon>
        <taxon>Pichiomycetes</taxon>
        <taxon>Debaryomycetaceae</taxon>
        <taxon>Diutina</taxon>
    </lineage>
</organism>
<accession>A0A642UKF9</accession>
<reference evidence="2 3" key="1">
    <citation type="submission" date="2019-07" db="EMBL/GenBank/DDBJ databases">
        <title>Genome assembly of two rare yeast pathogens: Diutina rugosa and Trichomonascus ciferrii.</title>
        <authorList>
            <person name="Mixao V."/>
            <person name="Saus E."/>
            <person name="Hansen A."/>
            <person name="Lass-Flor C."/>
            <person name="Gabaldon T."/>
        </authorList>
    </citation>
    <scope>NUCLEOTIDE SEQUENCE [LARGE SCALE GENOMIC DNA]</scope>
    <source>
        <strain evidence="2 3">CBS 613</strain>
    </source>
</reference>
<dbReference type="VEuPathDB" id="FungiDB:DIURU_003692"/>